<evidence type="ECO:0000313" key="2">
    <source>
        <dbReference type="Proteomes" id="UP000269542"/>
    </source>
</evidence>
<keyword evidence="2" id="KW-1185">Reference proteome</keyword>
<dbReference type="KEGG" id="tbw:NCTC13354_00269"/>
<reference evidence="1 2" key="1">
    <citation type="submission" date="2018-12" db="EMBL/GenBank/DDBJ databases">
        <authorList>
            <consortium name="Pathogen Informatics"/>
        </authorList>
    </citation>
    <scope>NUCLEOTIDE SEQUENCE [LARGE SCALE GENOMIC DNA]</scope>
    <source>
        <strain evidence="1 2">NCTC13354</strain>
    </source>
</reference>
<organism evidence="1 2">
    <name type="scientific">Trueperella bialowiezensis</name>
    <dbReference type="NCBI Taxonomy" id="312285"/>
    <lineage>
        <taxon>Bacteria</taxon>
        <taxon>Bacillati</taxon>
        <taxon>Actinomycetota</taxon>
        <taxon>Actinomycetes</taxon>
        <taxon>Actinomycetales</taxon>
        <taxon>Actinomycetaceae</taxon>
        <taxon>Trueperella</taxon>
    </lineage>
</organism>
<dbReference type="AlphaFoldDB" id="A0A3S5EVY4"/>
<sequence length="341" mass="37304">MTLLYQAPASAGPWRDRHLWYQTAPSEVPNTASALELISGLARVGMHVVTLPAIAADADPRYVSSVSAHAKRRGIAVIPNIGSGVLAARGHDDMSIGERFGVLEDWFDKGARGVELGRDNIAATHSDGAHEHSGWNVRELQAWMQYRHPDSILSISLRADSFDSVSEHALEDFFDVLRFDITGATPLTASNYFHQTAMSFQLYRAAGALPAWNATWNVLNNISGRISQSGLALATIFLPGIVHFEKDVVGAGPSTRHAMRMRDSLGLHKAHLLIDDSKAADGFIQLTTERADMLINFGPHHYEIPNDGRVLMSSMIALPERGPNLLVPPGEVAWIRRTSSF</sequence>
<gene>
    <name evidence="1" type="ORF">NCTC13354_00269</name>
</gene>
<proteinExistence type="predicted"/>
<dbReference type="Proteomes" id="UP000269542">
    <property type="component" value="Chromosome"/>
</dbReference>
<dbReference type="OrthoDB" id="3268637at2"/>
<protein>
    <submittedName>
        <fullName evidence="1">Uncharacterized protein</fullName>
    </submittedName>
</protein>
<dbReference type="EMBL" id="LR134476">
    <property type="protein sequence ID" value="VEI12581.1"/>
    <property type="molecule type" value="Genomic_DNA"/>
</dbReference>
<evidence type="ECO:0000313" key="1">
    <source>
        <dbReference type="EMBL" id="VEI12581.1"/>
    </source>
</evidence>
<name>A0A3S5EVY4_9ACTO</name>
<accession>A0A3S5EVY4</accession>